<evidence type="ECO:0000313" key="4">
    <source>
        <dbReference type="Proteomes" id="UP001285263"/>
    </source>
</evidence>
<keyword evidence="1" id="KW-0732">Signal</keyword>
<name>A0ABU5DPQ7_9BURK</name>
<dbReference type="EMBL" id="JAXCLA010000010">
    <property type="protein sequence ID" value="MDY0748273.1"/>
    <property type="molecule type" value="Genomic_DNA"/>
</dbReference>
<protein>
    <submittedName>
        <fullName evidence="3">PEP-CTERM sorting domain-containing protein</fullName>
    </submittedName>
</protein>
<organism evidence="3 4">
    <name type="scientific">Roseateles agri</name>
    <dbReference type="NCBI Taxonomy" id="3098619"/>
    <lineage>
        <taxon>Bacteria</taxon>
        <taxon>Pseudomonadati</taxon>
        <taxon>Pseudomonadota</taxon>
        <taxon>Betaproteobacteria</taxon>
        <taxon>Burkholderiales</taxon>
        <taxon>Sphaerotilaceae</taxon>
        <taxon>Roseateles</taxon>
    </lineage>
</organism>
<dbReference type="Pfam" id="PF07589">
    <property type="entry name" value="PEP-CTERM"/>
    <property type="match status" value="1"/>
</dbReference>
<dbReference type="InterPro" id="IPR013424">
    <property type="entry name" value="Ice-binding_C"/>
</dbReference>
<evidence type="ECO:0000256" key="1">
    <source>
        <dbReference type="SAM" id="SignalP"/>
    </source>
</evidence>
<dbReference type="Proteomes" id="UP001285263">
    <property type="component" value="Unassembled WGS sequence"/>
</dbReference>
<comment type="caution">
    <text evidence="3">The sequence shown here is derived from an EMBL/GenBank/DDBJ whole genome shotgun (WGS) entry which is preliminary data.</text>
</comment>
<reference evidence="3 4" key="1">
    <citation type="submission" date="2023-11" db="EMBL/GenBank/DDBJ databases">
        <title>Paucibacter sp. nov., isolated from fresh soil in Korea.</title>
        <authorList>
            <person name="Le N.T.T."/>
        </authorList>
    </citation>
    <scope>NUCLEOTIDE SEQUENCE [LARGE SCALE GENOMIC DNA]</scope>
    <source>
        <strain evidence="3 4">R3-3</strain>
    </source>
</reference>
<gene>
    <name evidence="3" type="ORF">SNE35_27495</name>
</gene>
<evidence type="ECO:0000313" key="3">
    <source>
        <dbReference type="EMBL" id="MDY0748273.1"/>
    </source>
</evidence>
<dbReference type="NCBIfam" id="TIGR02595">
    <property type="entry name" value="PEP_CTERM"/>
    <property type="match status" value="1"/>
</dbReference>
<dbReference type="RefSeq" id="WP_320426245.1">
    <property type="nucleotide sequence ID" value="NZ_JAXCLA010000010.1"/>
</dbReference>
<feature type="chain" id="PRO_5047141031" evidence="1">
    <location>
        <begin position="30"/>
        <end position="219"/>
    </location>
</feature>
<evidence type="ECO:0000259" key="2">
    <source>
        <dbReference type="Pfam" id="PF07589"/>
    </source>
</evidence>
<feature type="signal peptide" evidence="1">
    <location>
        <begin position="1"/>
        <end position="29"/>
    </location>
</feature>
<keyword evidence="4" id="KW-1185">Reference proteome</keyword>
<feature type="domain" description="Ice-binding protein C-terminal" evidence="2">
    <location>
        <begin position="190"/>
        <end position="214"/>
    </location>
</feature>
<accession>A0ABU5DPQ7</accession>
<sequence>MYTTSFRPFLRAAAATAFLGLALAGAASATDVTTYADPTLFDQAAPGLSTYVFPAGDGDGGFEPRPYILGPLGFSTYQHFTHPYLESDGAYGAGNYLAMIGIPGVNAAMDTQVDGIYALGFNLGTYDGADTITVTINFGQSVGTFDTSGGVGTSTFFGIVSSDPITQITFTAATGEEIDILNFKANAISAVPEPASMALALAGLGVVGVVARRRKITQG</sequence>
<proteinExistence type="predicted"/>